<proteinExistence type="predicted"/>
<evidence type="ECO:0000313" key="2">
    <source>
        <dbReference type="Proteomes" id="UP000580171"/>
    </source>
</evidence>
<dbReference type="InterPro" id="IPR026142">
    <property type="entry name" value="Pro_pase_1_reg_su_36"/>
</dbReference>
<reference evidence="1 2" key="1">
    <citation type="submission" date="2019-09" db="EMBL/GenBank/DDBJ databases">
        <title>Bird 10,000 Genomes (B10K) Project - Family phase.</title>
        <authorList>
            <person name="Zhang G."/>
        </authorList>
    </citation>
    <scope>NUCLEOTIDE SEQUENCE [LARGE SCALE GENOMIC DNA]</scope>
    <source>
        <strain evidence="1">B10K-DU-012-58</strain>
        <tissue evidence="1">Muscle</tissue>
    </source>
</reference>
<comment type="caution">
    <text evidence="1">The sequence shown here is derived from an EMBL/GenBank/DDBJ whole genome shotgun (WGS) entry which is preliminary data.</text>
</comment>
<dbReference type="PANTHER" id="PTHR21055">
    <property type="entry name" value="PROTEIN PHOSPHATASE 1 REGULATORY SUBUNIT 36"/>
    <property type="match status" value="1"/>
</dbReference>
<dbReference type="Proteomes" id="UP000580171">
    <property type="component" value="Unassembled WGS sequence"/>
</dbReference>
<dbReference type="EMBL" id="VYZV01023268">
    <property type="protein sequence ID" value="NXS70992.1"/>
    <property type="molecule type" value="Genomic_DNA"/>
</dbReference>
<name>A0A7L2WJ77_PANHA</name>
<feature type="non-terminal residue" evidence="1">
    <location>
        <position position="1"/>
    </location>
</feature>
<dbReference type="OrthoDB" id="6724830at2759"/>
<dbReference type="Pfam" id="PF14895">
    <property type="entry name" value="PPPI_inhib"/>
    <property type="match status" value="1"/>
</dbReference>
<keyword evidence="2" id="KW-1185">Reference proteome</keyword>
<accession>A0A7L2WJ77</accession>
<evidence type="ECO:0000313" key="1">
    <source>
        <dbReference type="EMBL" id="NXS70992.1"/>
    </source>
</evidence>
<protein>
    <submittedName>
        <fullName evidence="1">PPR36 phosphatase</fullName>
    </submittedName>
</protein>
<sequence>FFSSNPAAEEKLKEGKNTHFQEMRVKTLKSIFQDVCSAMVPERRLADKEGKLHRLSKWVQHEYVTLDDVKYAVLLLKEVNELHPMLPVAAVIRNEKLDEFLMALLFYLSFYLEKIALEKKHRSLILTTIFLEKKEMDDMSAKLAVARIHLAKAYSNLVLGGGMAQQCHMPSGRRKTSLQKDWGFFEGFYNFCSYVAWLVFRRKHFQVIREEIGRLLCSDMFNPALRDRNNVDLQKPGDRTADANTVRFPYLRKVHARHPSLNSMVHQRSPVLSTLLPLPKDSAQYLSQNHYCRGRDPRPCTCDGLLGMSELFTTKVGIIGAHCSELKSFMSMPDRTMEEEEEEEEQERGRMRSVFSILTNDLRLPPL</sequence>
<gene>
    <name evidence="1" type="primary">Ppp1r36</name>
    <name evidence="1" type="ORF">PANHAL_R07353</name>
</gene>
<feature type="non-terminal residue" evidence="1">
    <location>
        <position position="367"/>
    </location>
</feature>
<dbReference type="AlphaFoldDB" id="A0A7L2WJ77"/>
<organism evidence="1 2">
    <name type="scientific">Pandion haliaetus</name>
    <name type="common">Osprey</name>
    <name type="synonym">Falco haliaetus</name>
    <dbReference type="NCBI Taxonomy" id="56262"/>
    <lineage>
        <taxon>Eukaryota</taxon>
        <taxon>Metazoa</taxon>
        <taxon>Chordata</taxon>
        <taxon>Craniata</taxon>
        <taxon>Vertebrata</taxon>
        <taxon>Euteleostomi</taxon>
        <taxon>Archelosauria</taxon>
        <taxon>Archosauria</taxon>
        <taxon>Dinosauria</taxon>
        <taxon>Saurischia</taxon>
        <taxon>Theropoda</taxon>
        <taxon>Coelurosauria</taxon>
        <taxon>Aves</taxon>
        <taxon>Neognathae</taxon>
        <taxon>Neoaves</taxon>
        <taxon>Telluraves</taxon>
        <taxon>Accipitrimorphae</taxon>
        <taxon>Accipitriformes</taxon>
        <taxon>Pandionidae</taxon>
        <taxon>Pandion</taxon>
    </lineage>
</organism>
<dbReference type="GO" id="GO:0019902">
    <property type="term" value="F:phosphatase binding"/>
    <property type="evidence" value="ECO:0007669"/>
    <property type="project" value="InterPro"/>
</dbReference>
<dbReference type="PANTHER" id="PTHR21055:SF3">
    <property type="entry name" value="PROTEIN PHOSPHATASE 1 REGULATORY SUBUNIT 36"/>
    <property type="match status" value="1"/>
</dbReference>